<reference evidence="1 2" key="1">
    <citation type="journal article" date="2019" name="Genome Biol. Evol.">
        <title>Insights into the evolution of the New World diploid cottons (Gossypium, subgenus Houzingenia) based on genome sequencing.</title>
        <authorList>
            <person name="Grover C.E."/>
            <person name="Arick M.A. 2nd"/>
            <person name="Thrash A."/>
            <person name="Conover J.L."/>
            <person name="Sanders W.S."/>
            <person name="Peterson D.G."/>
            <person name="Frelichowski J.E."/>
            <person name="Scheffler J.A."/>
            <person name="Scheffler B.E."/>
            <person name="Wendel J.F."/>
        </authorList>
    </citation>
    <scope>NUCLEOTIDE SEQUENCE [LARGE SCALE GENOMIC DNA]</scope>
    <source>
        <strain evidence="1">5</strain>
        <tissue evidence="1">Leaf</tissue>
    </source>
</reference>
<name>A0A7J9B8U4_GOSGO</name>
<gene>
    <name evidence="1" type="ORF">Gogos_016780</name>
</gene>
<accession>A0A7J9B8U4</accession>
<dbReference type="EMBL" id="JABEZY010000001">
    <property type="protein sequence ID" value="MBA0732708.1"/>
    <property type="molecule type" value="Genomic_DNA"/>
</dbReference>
<evidence type="ECO:0000313" key="2">
    <source>
        <dbReference type="Proteomes" id="UP000593579"/>
    </source>
</evidence>
<protein>
    <submittedName>
        <fullName evidence="1">Uncharacterized protein</fullName>
    </submittedName>
</protein>
<keyword evidence="2" id="KW-1185">Reference proteome</keyword>
<sequence length="48" mass="5657">MDCLWYLHMQSMAQRIQNLSLNVNTIFISHAFWSGWKEVTPALSAIRF</sequence>
<feature type="non-terminal residue" evidence="1">
    <location>
        <position position="48"/>
    </location>
</feature>
<comment type="caution">
    <text evidence="1">The sequence shown here is derived from an EMBL/GenBank/DDBJ whole genome shotgun (WGS) entry which is preliminary data.</text>
</comment>
<dbReference type="Proteomes" id="UP000593579">
    <property type="component" value="Unassembled WGS sequence"/>
</dbReference>
<dbReference type="AlphaFoldDB" id="A0A7J9B8U4"/>
<evidence type="ECO:0000313" key="1">
    <source>
        <dbReference type="EMBL" id="MBA0732708.1"/>
    </source>
</evidence>
<proteinExistence type="predicted"/>
<organism evidence="1 2">
    <name type="scientific">Gossypium gossypioides</name>
    <name type="common">Mexican cotton</name>
    <name type="synonym">Selera gossypioides</name>
    <dbReference type="NCBI Taxonomy" id="34282"/>
    <lineage>
        <taxon>Eukaryota</taxon>
        <taxon>Viridiplantae</taxon>
        <taxon>Streptophyta</taxon>
        <taxon>Embryophyta</taxon>
        <taxon>Tracheophyta</taxon>
        <taxon>Spermatophyta</taxon>
        <taxon>Magnoliopsida</taxon>
        <taxon>eudicotyledons</taxon>
        <taxon>Gunneridae</taxon>
        <taxon>Pentapetalae</taxon>
        <taxon>rosids</taxon>
        <taxon>malvids</taxon>
        <taxon>Malvales</taxon>
        <taxon>Malvaceae</taxon>
        <taxon>Malvoideae</taxon>
        <taxon>Gossypium</taxon>
    </lineage>
</organism>